<dbReference type="OrthoDB" id="128867at2759"/>
<dbReference type="PANTHER" id="PTHR44472">
    <property type="entry name" value="DDB1- AND CUL4-ASSOCIATED FACTOR 4-RELATED"/>
    <property type="match status" value="1"/>
</dbReference>
<keyword evidence="1" id="KW-0853">WD repeat</keyword>
<organism evidence="4 5">
    <name type="scientific">Emericella nidulans (strain FGSC A4 / ATCC 38163 / CBS 112.46 / NRRL 194 / M139)</name>
    <name type="common">Aspergillus nidulans</name>
    <dbReference type="NCBI Taxonomy" id="227321"/>
    <lineage>
        <taxon>Eukaryota</taxon>
        <taxon>Fungi</taxon>
        <taxon>Dikarya</taxon>
        <taxon>Ascomycota</taxon>
        <taxon>Pezizomycotina</taxon>
        <taxon>Eurotiomycetes</taxon>
        <taxon>Eurotiomycetidae</taxon>
        <taxon>Eurotiales</taxon>
        <taxon>Aspergillaceae</taxon>
        <taxon>Aspergillus</taxon>
        <taxon>Aspergillus subgen. Nidulantes</taxon>
    </lineage>
</organism>
<evidence type="ECO:0000313" key="5">
    <source>
        <dbReference type="Proteomes" id="UP000000560"/>
    </source>
</evidence>
<keyword evidence="5" id="KW-1185">Reference proteome</keyword>
<dbReference type="Gene3D" id="2.130.10.10">
    <property type="entry name" value="YVTN repeat-like/Quinoprotein amine dehydrogenase"/>
    <property type="match status" value="1"/>
</dbReference>
<dbReference type="eggNOG" id="KOG2695">
    <property type="taxonomic scope" value="Eukaryota"/>
</dbReference>
<keyword evidence="2" id="KW-0677">Repeat</keyword>
<gene>
    <name evidence="4" type="ORF">ANIA_00319</name>
</gene>
<dbReference type="InterPro" id="IPR052254">
    <property type="entry name" value="CUL4-DDB1_E3_ligase_receptor"/>
</dbReference>
<dbReference type="KEGG" id="ani:ANIA_00319"/>
<dbReference type="GeneID" id="2876097"/>
<proteinExistence type="predicted"/>
<dbReference type="SUPFAM" id="SSF50978">
    <property type="entry name" value="WD40 repeat-like"/>
    <property type="match status" value="1"/>
</dbReference>
<sequence>MDKTSPRWSMRNTAKGSLRRLSNQKLESDDIIQHRRHGKNPQSFVVKDKSPNPSQSKVLQVVSKICRLSNHFVWLYHFRRRHAVQLTDQRPIVSDPEKKKYFAIQANHKSAPGSQYSQDVVKRKRADEEVVPIPKRQRKARLVQRYEKETIKRATCLQHPLIQAQREVGALPVSSLVEQEQRGLAYASQFQRKQLHQFEPWPDQYTIKHVVRNSRSGILIANSIKLICSAGGHRGGESSVSATMDSGPNGDSFLAPRMLPDPDEGGDYRWPPFFSHPIRIHTTSSLWCSAPSPTGDIPRFAVGTSDGLYTLEGFGSYWTLSKKPFPNDKSSGNPKKRRTDSSHALITAVEWLSPDVIAAGLKDSTIFLHDARSGGSATRLQHPHAVTKIRKLDPYRIVVAGINSLQMYDIRYPPNNLQRNPNPNKSHHTSTRPYLTFSTNYPEVNITPDFDISPELGLLASASPTDRDRTVQLYSLRTGEQVASPLTRYRYRDSIRSVCFESGNQSAAHGSQTPSLLVCSEATVDEWKW</sequence>
<dbReference type="InterPro" id="IPR036322">
    <property type="entry name" value="WD40_repeat_dom_sf"/>
</dbReference>
<feature type="region of interest" description="Disordered" evidence="3">
    <location>
        <begin position="34"/>
        <end position="54"/>
    </location>
</feature>
<evidence type="ECO:0000256" key="1">
    <source>
        <dbReference type="ARBA" id="ARBA00022574"/>
    </source>
</evidence>
<evidence type="ECO:0000256" key="2">
    <source>
        <dbReference type="ARBA" id="ARBA00022737"/>
    </source>
</evidence>
<dbReference type="InterPro" id="IPR015943">
    <property type="entry name" value="WD40/YVTN_repeat-like_dom_sf"/>
</dbReference>
<dbReference type="Proteomes" id="UP000000560">
    <property type="component" value="Chromosome VIII"/>
</dbReference>
<dbReference type="AlphaFoldDB" id="Q5BGL1"/>
<accession>Q5BGL1</accession>
<dbReference type="InParanoid" id="Q5BGL1"/>
<dbReference type="VEuPathDB" id="FungiDB:AN0319"/>
<dbReference type="OMA" id="QANHTAP"/>
<dbReference type="GO" id="GO:0080008">
    <property type="term" value="C:Cul4-RING E3 ubiquitin ligase complex"/>
    <property type="evidence" value="ECO:0000318"/>
    <property type="project" value="GO_Central"/>
</dbReference>
<evidence type="ECO:0000256" key="3">
    <source>
        <dbReference type="SAM" id="MobiDB-lite"/>
    </source>
</evidence>
<dbReference type="HOGENOM" id="CLU_029545_1_0_1"/>
<reference evidence="5" key="2">
    <citation type="journal article" date="2009" name="Fungal Genet. Biol.">
        <title>The 2008 update of the Aspergillus nidulans genome annotation: a community effort.</title>
        <authorList>
            <person name="Wortman J.R."/>
            <person name="Gilsenan J.M."/>
            <person name="Joardar V."/>
            <person name="Deegan J."/>
            <person name="Clutterbuck J."/>
            <person name="Andersen M.R."/>
            <person name="Archer D."/>
            <person name="Bencina M."/>
            <person name="Braus G."/>
            <person name="Coutinho P."/>
            <person name="von Dohren H."/>
            <person name="Doonan J."/>
            <person name="Driessen A.J."/>
            <person name="Durek P."/>
            <person name="Espeso E."/>
            <person name="Fekete E."/>
            <person name="Flipphi M."/>
            <person name="Estrada C.G."/>
            <person name="Geysens S."/>
            <person name="Goldman G."/>
            <person name="de Groot P.W."/>
            <person name="Hansen K."/>
            <person name="Harris S.D."/>
            <person name="Heinekamp T."/>
            <person name="Helmstaedt K."/>
            <person name="Henrissat B."/>
            <person name="Hofmann G."/>
            <person name="Homan T."/>
            <person name="Horio T."/>
            <person name="Horiuchi H."/>
            <person name="James S."/>
            <person name="Jones M."/>
            <person name="Karaffa L."/>
            <person name="Karanyi Z."/>
            <person name="Kato M."/>
            <person name="Keller N."/>
            <person name="Kelly D.E."/>
            <person name="Kiel J.A."/>
            <person name="Kim J.M."/>
            <person name="van der Klei I.J."/>
            <person name="Klis F.M."/>
            <person name="Kovalchuk A."/>
            <person name="Krasevec N."/>
            <person name="Kubicek C.P."/>
            <person name="Liu B."/>
            <person name="Maccabe A."/>
            <person name="Meyer V."/>
            <person name="Mirabito P."/>
            <person name="Miskei M."/>
            <person name="Mos M."/>
            <person name="Mullins J."/>
            <person name="Nelson D.R."/>
            <person name="Nielsen J."/>
            <person name="Oakley B.R."/>
            <person name="Osmani S.A."/>
            <person name="Pakula T."/>
            <person name="Paszewski A."/>
            <person name="Paulsen I."/>
            <person name="Pilsyk S."/>
            <person name="Pocsi I."/>
            <person name="Punt P.J."/>
            <person name="Ram A.F."/>
            <person name="Ren Q."/>
            <person name="Robellet X."/>
            <person name="Robson G."/>
            <person name="Seiboth B."/>
            <person name="van Solingen P."/>
            <person name="Specht T."/>
            <person name="Sun J."/>
            <person name="Taheri-Talesh N."/>
            <person name="Takeshita N."/>
            <person name="Ussery D."/>
            <person name="vanKuyk P.A."/>
            <person name="Visser H."/>
            <person name="van de Vondervoort P.J."/>
            <person name="de Vries R.P."/>
            <person name="Walton J."/>
            <person name="Xiang X."/>
            <person name="Xiong Y."/>
            <person name="Zeng A.P."/>
            <person name="Brandt B.W."/>
            <person name="Cornell M.J."/>
            <person name="van den Hondel C.A."/>
            <person name="Visser J."/>
            <person name="Oliver S.G."/>
            <person name="Turner G."/>
        </authorList>
    </citation>
    <scope>GENOME REANNOTATION</scope>
    <source>
        <strain evidence="5">FGSC A4 / ATCC 38163 / CBS 112.46 / NRRL 194 / M139</strain>
    </source>
</reference>
<dbReference type="EMBL" id="BN001308">
    <property type="protein sequence ID" value="CBF89733.1"/>
    <property type="molecule type" value="Genomic_DNA"/>
</dbReference>
<dbReference type="STRING" id="227321.Q5BGL1"/>
<evidence type="ECO:0000313" key="4">
    <source>
        <dbReference type="EMBL" id="CBF89733.1"/>
    </source>
</evidence>
<dbReference type="RefSeq" id="XP_657923.1">
    <property type="nucleotide sequence ID" value="XM_652831.1"/>
</dbReference>
<reference evidence="5" key="1">
    <citation type="journal article" date="2005" name="Nature">
        <title>Sequencing of Aspergillus nidulans and comparative analysis with A. fumigatus and A. oryzae.</title>
        <authorList>
            <person name="Galagan J.E."/>
            <person name="Calvo S.E."/>
            <person name="Cuomo C."/>
            <person name="Ma L.J."/>
            <person name="Wortman J.R."/>
            <person name="Batzoglou S."/>
            <person name="Lee S.I."/>
            <person name="Basturkmen M."/>
            <person name="Spevak C.C."/>
            <person name="Clutterbuck J."/>
            <person name="Kapitonov V."/>
            <person name="Jurka J."/>
            <person name="Scazzocchio C."/>
            <person name="Farman M."/>
            <person name="Butler J."/>
            <person name="Purcell S."/>
            <person name="Harris S."/>
            <person name="Braus G.H."/>
            <person name="Draht O."/>
            <person name="Busch S."/>
            <person name="D'Enfert C."/>
            <person name="Bouchier C."/>
            <person name="Goldman G.H."/>
            <person name="Bell-Pedersen D."/>
            <person name="Griffiths-Jones S."/>
            <person name="Doonan J.H."/>
            <person name="Yu J."/>
            <person name="Vienken K."/>
            <person name="Pain A."/>
            <person name="Freitag M."/>
            <person name="Selker E.U."/>
            <person name="Archer D.B."/>
            <person name="Penalva M.A."/>
            <person name="Oakley B.R."/>
            <person name="Momany M."/>
            <person name="Tanaka T."/>
            <person name="Kumagai T."/>
            <person name="Asai K."/>
            <person name="Machida M."/>
            <person name="Nierman W.C."/>
            <person name="Denning D.W."/>
            <person name="Caddick M."/>
            <person name="Hynes M."/>
            <person name="Paoletti M."/>
            <person name="Fischer R."/>
            <person name="Miller B."/>
            <person name="Dyer P."/>
            <person name="Sachs M.S."/>
            <person name="Osmani S.A."/>
            <person name="Birren B.W."/>
        </authorList>
    </citation>
    <scope>NUCLEOTIDE SEQUENCE [LARGE SCALE GENOMIC DNA]</scope>
    <source>
        <strain evidence="5">FGSC A4 / ATCC 38163 / CBS 112.46 / NRRL 194 / M139</strain>
    </source>
</reference>
<name>Q5BGL1_EMENI</name>
<dbReference type="PANTHER" id="PTHR44472:SF1">
    <property type="entry name" value="DDB1 AND CUL4 ASSOCIATED FACTOR 4"/>
    <property type="match status" value="1"/>
</dbReference>
<accession>C8VU24</accession>
<protein>
    <submittedName>
        <fullName evidence="4">Uncharacterized protein</fullName>
    </submittedName>
</protein>